<dbReference type="GO" id="GO:0046872">
    <property type="term" value="F:metal ion binding"/>
    <property type="evidence" value="ECO:0007669"/>
    <property type="project" value="UniProtKB-UniRule"/>
</dbReference>
<comment type="function">
    <text evidence="10">CRISPR (clustered regularly interspaced short palindromic repeat), is an adaptive immune system that provides protection against mobile genetic elements (viruses, transposable elements and conjugative plasmids). CRISPR clusters contain spacers, sequences complementary to antecedent mobile elements, and target invading nucleic acids. CRISPR clusters are transcribed and processed into CRISPR RNA (crRNA). Acts as a dsDNA endonuclease. Involved in the integration of spacer DNA into the CRISPR cassette.</text>
</comment>
<dbReference type="EMBL" id="FZOB01000001">
    <property type="protein sequence ID" value="SNR63080.1"/>
    <property type="molecule type" value="Genomic_DNA"/>
</dbReference>
<keyword evidence="5 10" id="KW-0460">Magnesium</keyword>
<dbReference type="Gene3D" id="3.100.10.20">
    <property type="entry name" value="CRISPR-associated endonuclease Cas1, N-terminal domain"/>
    <property type="match status" value="1"/>
</dbReference>
<keyword evidence="8 10" id="KW-0464">Manganese</keyword>
<evidence type="ECO:0000256" key="10">
    <source>
        <dbReference type="HAMAP-Rule" id="MF_01470"/>
    </source>
</evidence>
<protein>
    <recommendedName>
        <fullName evidence="10">CRISPR-associated endonuclease Cas1</fullName>
        <ecNumber evidence="10">3.1.-.-</ecNumber>
    </recommendedName>
</protein>
<reference evidence="12" key="1">
    <citation type="submission" date="2017-06" db="EMBL/GenBank/DDBJ databases">
        <authorList>
            <person name="Varghese N."/>
            <person name="Submissions S."/>
        </authorList>
    </citation>
    <scope>NUCLEOTIDE SEQUENCE [LARGE SCALE GENOMIC DNA]</scope>
    <source>
        <strain evidence="12">DSM 15668</strain>
    </source>
</reference>
<dbReference type="PANTHER" id="PTHR34353:SF2">
    <property type="entry name" value="CRISPR-ASSOCIATED ENDONUCLEASE CAS1 1"/>
    <property type="match status" value="1"/>
</dbReference>
<name>A0A238XWL3_9BACT</name>
<dbReference type="CDD" id="cd09634">
    <property type="entry name" value="Cas1_I-II-III"/>
    <property type="match status" value="1"/>
</dbReference>
<dbReference type="GO" id="GO:0016787">
    <property type="term" value="F:hydrolase activity"/>
    <property type="evidence" value="ECO:0007669"/>
    <property type="project" value="UniProtKB-KW"/>
</dbReference>
<keyword evidence="7 10" id="KW-0238">DNA-binding</keyword>
<dbReference type="InterPro" id="IPR002729">
    <property type="entry name" value="CRISPR-assoc_Cas1"/>
</dbReference>
<evidence type="ECO:0000256" key="2">
    <source>
        <dbReference type="ARBA" id="ARBA00022723"/>
    </source>
</evidence>
<dbReference type="RefSeq" id="WP_089322334.1">
    <property type="nucleotide sequence ID" value="NZ_FZOB01000001.1"/>
</dbReference>
<feature type="binding site" evidence="10">
    <location>
        <position position="240"/>
    </location>
    <ligand>
        <name>Mn(2+)</name>
        <dbReference type="ChEBI" id="CHEBI:29035"/>
    </ligand>
</feature>
<evidence type="ECO:0000256" key="9">
    <source>
        <dbReference type="ARBA" id="ARBA00038592"/>
    </source>
</evidence>
<evidence type="ECO:0000256" key="7">
    <source>
        <dbReference type="ARBA" id="ARBA00023125"/>
    </source>
</evidence>
<comment type="subunit">
    <text evidence="9 10">Homodimer, forms a heterotetramer with a Cas2 homodimer.</text>
</comment>
<accession>A0A238XWL3</accession>
<keyword evidence="2 10" id="KW-0479">Metal-binding</keyword>
<sequence>MRNIFVTTHGASLTKRKYELIVTLNSKKHTIPFGSFSNLFIVANVKISTPLIKALTENKKSVFILKSNGTLTSMILPPFLNSSARRRVAQYKKFEDESIKIFMIKELLRRKSLLTQWTLEKFYDFSEKHYLEKNIIKSFYRCTKDWIEKSSSIAALRGIDGYIMNTLYDHFAQSISKFWEFEKRSYNPPKNEVNSVLSLVYTYTYSILTSIIISYNLDPYCGFFHEKHGKHAVLASDLLELLRPGLIFFVADILNSRYIEATDFKKTRKSILIKQPALKVISKLYSEKVLNGSFFYPVSAFIHEIMLRGL</sequence>
<keyword evidence="4 10" id="KW-0378">Hydrolase</keyword>
<keyword evidence="6 10" id="KW-0051">Antiviral defense</keyword>
<dbReference type="HAMAP" id="MF_01470">
    <property type="entry name" value="Cas1"/>
    <property type="match status" value="1"/>
</dbReference>
<dbReference type="Gene3D" id="1.20.120.920">
    <property type="entry name" value="CRISPR-associated endonuclease Cas1, C-terminal domain"/>
    <property type="match status" value="1"/>
</dbReference>
<comment type="cofactor">
    <cofactor evidence="10">
        <name>Mg(2+)</name>
        <dbReference type="ChEBI" id="CHEBI:18420"/>
    </cofactor>
    <cofactor evidence="10">
        <name>Mn(2+)</name>
        <dbReference type="ChEBI" id="CHEBI:29035"/>
    </cofactor>
</comment>
<evidence type="ECO:0000256" key="1">
    <source>
        <dbReference type="ARBA" id="ARBA00022722"/>
    </source>
</evidence>
<evidence type="ECO:0000256" key="4">
    <source>
        <dbReference type="ARBA" id="ARBA00022801"/>
    </source>
</evidence>
<dbReference type="GO" id="GO:0043571">
    <property type="term" value="P:maintenance of CRISPR repeat elements"/>
    <property type="evidence" value="ECO:0007669"/>
    <property type="project" value="UniProtKB-UniRule"/>
</dbReference>
<dbReference type="OrthoDB" id="9803119at2"/>
<evidence type="ECO:0000256" key="3">
    <source>
        <dbReference type="ARBA" id="ARBA00022759"/>
    </source>
</evidence>
<evidence type="ECO:0000256" key="6">
    <source>
        <dbReference type="ARBA" id="ARBA00023118"/>
    </source>
</evidence>
<comment type="similarity">
    <text evidence="10">Belongs to the CRISPR-associated endonuclease Cas1 family.</text>
</comment>
<keyword evidence="1 10" id="KW-0540">Nuclease</keyword>
<organism evidence="11 12">
    <name type="scientific">Desulfurobacterium atlanticum</name>
    <dbReference type="NCBI Taxonomy" id="240169"/>
    <lineage>
        <taxon>Bacteria</taxon>
        <taxon>Pseudomonadati</taxon>
        <taxon>Aquificota</taxon>
        <taxon>Aquificia</taxon>
        <taxon>Desulfurobacteriales</taxon>
        <taxon>Desulfurobacteriaceae</taxon>
        <taxon>Desulfurobacterium</taxon>
    </lineage>
</organism>
<dbReference type="PANTHER" id="PTHR34353">
    <property type="entry name" value="CRISPR-ASSOCIATED ENDONUCLEASE CAS1 1"/>
    <property type="match status" value="1"/>
</dbReference>
<evidence type="ECO:0000256" key="8">
    <source>
        <dbReference type="ARBA" id="ARBA00023211"/>
    </source>
</evidence>
<gene>
    <name evidence="10" type="primary">cas1</name>
    <name evidence="11" type="ORF">SAMN06265340_101309</name>
</gene>
<proteinExistence type="inferred from homology"/>
<dbReference type="AlphaFoldDB" id="A0A238XWL3"/>
<dbReference type="NCBIfam" id="TIGR00287">
    <property type="entry name" value="cas1"/>
    <property type="match status" value="1"/>
</dbReference>
<keyword evidence="3 10" id="KW-0255">Endonuclease</keyword>
<dbReference type="InterPro" id="IPR042211">
    <property type="entry name" value="CRISPR-assoc_Cas1_N"/>
</dbReference>
<evidence type="ECO:0000313" key="12">
    <source>
        <dbReference type="Proteomes" id="UP000198405"/>
    </source>
</evidence>
<dbReference type="Proteomes" id="UP000198405">
    <property type="component" value="Unassembled WGS sequence"/>
</dbReference>
<dbReference type="GO" id="GO:0051607">
    <property type="term" value="P:defense response to virus"/>
    <property type="evidence" value="ECO:0007669"/>
    <property type="project" value="UniProtKB-UniRule"/>
</dbReference>
<comment type="caution">
    <text evidence="10">Lacks conserved residue(s) required for the propagation of feature annotation.</text>
</comment>
<dbReference type="GO" id="GO:0003677">
    <property type="term" value="F:DNA binding"/>
    <property type="evidence" value="ECO:0007669"/>
    <property type="project" value="UniProtKB-KW"/>
</dbReference>
<feature type="binding site" evidence="10">
    <location>
        <position position="225"/>
    </location>
    <ligand>
        <name>Mn(2+)</name>
        <dbReference type="ChEBI" id="CHEBI:29035"/>
    </ligand>
</feature>
<dbReference type="GO" id="GO:0004519">
    <property type="term" value="F:endonuclease activity"/>
    <property type="evidence" value="ECO:0007669"/>
    <property type="project" value="UniProtKB-UniRule"/>
</dbReference>
<keyword evidence="12" id="KW-1185">Reference proteome</keyword>
<dbReference type="EC" id="3.1.-.-" evidence="10"/>
<dbReference type="InterPro" id="IPR050646">
    <property type="entry name" value="Cas1"/>
</dbReference>
<evidence type="ECO:0000256" key="5">
    <source>
        <dbReference type="ARBA" id="ARBA00022842"/>
    </source>
</evidence>
<evidence type="ECO:0000313" key="11">
    <source>
        <dbReference type="EMBL" id="SNR63080.1"/>
    </source>
</evidence>
<dbReference type="InterPro" id="IPR042206">
    <property type="entry name" value="CRISPR-assoc_Cas1_C"/>
</dbReference>
<dbReference type="Pfam" id="PF01867">
    <property type="entry name" value="Cas_Cas1"/>
    <property type="match status" value="1"/>
</dbReference>